<dbReference type="EMBL" id="CP045119">
    <property type="protein sequence ID" value="QIN84616.1"/>
    <property type="molecule type" value="Genomic_DNA"/>
</dbReference>
<dbReference type="RefSeq" id="WP_207956941.1">
    <property type="nucleotide sequence ID" value="NZ_CP045119.1"/>
</dbReference>
<sequence length="203" mass="22253">MTIRALYTAMSLLLLALPAGPGRGRPRYSARKERIARAERREHVRLALRSASAHGYYVFDELMTEGAGMIDFLAVGPVGACVVVVRDEAGTVTADVDATLYLNARPFADDPKRQAADMAADVNARFEGTDAEAFHVVCFTRAELKYLGEDEDVLWGICPTWDLPLAFAEADEKHTPADVEELADLVRKVYGRPPFGVPEEGGR</sequence>
<proteinExistence type="predicted"/>
<keyword evidence="2" id="KW-1185">Reference proteome</keyword>
<accession>A0A6G8QDP4</accession>
<organism evidence="1 2">
    <name type="scientific">Rubrobacter tropicus</name>
    <dbReference type="NCBI Taxonomy" id="2653851"/>
    <lineage>
        <taxon>Bacteria</taxon>
        <taxon>Bacillati</taxon>
        <taxon>Actinomycetota</taxon>
        <taxon>Rubrobacteria</taxon>
        <taxon>Rubrobacterales</taxon>
        <taxon>Rubrobacteraceae</taxon>
        <taxon>Rubrobacter</taxon>
    </lineage>
</organism>
<name>A0A6G8QDP4_9ACTN</name>
<evidence type="ECO:0000313" key="1">
    <source>
        <dbReference type="EMBL" id="QIN84616.1"/>
    </source>
</evidence>
<dbReference type="KEGG" id="rub:GBA63_19655"/>
<evidence type="ECO:0000313" key="2">
    <source>
        <dbReference type="Proteomes" id="UP000501452"/>
    </source>
</evidence>
<reference evidence="1 2" key="1">
    <citation type="submission" date="2019-10" db="EMBL/GenBank/DDBJ databases">
        <title>Rubrobacter sp nov SCSIO 52090 isolated from a deep-sea sediment in the South China Sea.</title>
        <authorList>
            <person name="Chen R.W."/>
        </authorList>
    </citation>
    <scope>NUCLEOTIDE SEQUENCE [LARGE SCALE GENOMIC DNA]</scope>
    <source>
        <strain evidence="1 2">SCSIO 52909</strain>
    </source>
</reference>
<dbReference type="AlphaFoldDB" id="A0A6G8QDP4"/>
<dbReference type="Proteomes" id="UP000501452">
    <property type="component" value="Chromosome"/>
</dbReference>
<gene>
    <name evidence="1" type="ORF">GBA63_19655</name>
</gene>
<protein>
    <submittedName>
        <fullName evidence="1">Uncharacterized protein</fullName>
    </submittedName>
</protein>